<sequence>MSRVRATLTRVPLPLALMLGVAAVLSLSWGLATAPLQGPDESDHIAYVEHLAQTGKIPSATTGNASFAADENAALYGYGYLKLQQNRLARPPWTVFAERQFNRYEDTLPSSALAAGVGPISVGKNPPLYYAYEAVGWKLTIGGGFFDRIFVLRLLSGLCLLAIVAFTWLLAGEMLTRRLPQVVATGVVALLPMAGFMSGIVNTDILLAAIWAAFLWLAVRTARVGLTWQRAALLSLLTVLSVLTHGRGLALIPALAIALVVAWVRHRQPLRGTIASAAGAAGTMVAGFIVYKVVTSAAGGGGALYGGEVNLGSRSAFNVRQLLSSIWQFYLPKLDGLAPRLGPPIGYRQIYVQQYFAGVFGSFEVYFPYWVYDTVQVIVGLSLLALYTLGIVRWRSVLARWPGIVIVGATTGCLILFLHVASYRALVNGSDNPLIVGRYLLPMTPVVGLAAAGVIAGLPRRAGVVLGSLLLIGMLALSLGGLGLSLERFYA</sequence>
<protein>
    <submittedName>
        <fullName evidence="9">Uncharacterized protein</fullName>
    </submittedName>
</protein>
<dbReference type="KEGG" id="bsol:FSW04_00780"/>
<feature type="transmembrane region" description="Helical" evidence="8">
    <location>
        <begin position="465"/>
        <end position="486"/>
    </location>
</feature>
<keyword evidence="5 8" id="KW-0812">Transmembrane</keyword>
<feature type="transmembrane region" description="Helical" evidence="8">
    <location>
        <begin position="375"/>
        <end position="392"/>
    </location>
</feature>
<evidence type="ECO:0000256" key="7">
    <source>
        <dbReference type="ARBA" id="ARBA00023136"/>
    </source>
</evidence>
<organism evidence="9 10">
    <name type="scientific">Baekduia soli</name>
    <dbReference type="NCBI Taxonomy" id="496014"/>
    <lineage>
        <taxon>Bacteria</taxon>
        <taxon>Bacillati</taxon>
        <taxon>Actinomycetota</taxon>
        <taxon>Thermoleophilia</taxon>
        <taxon>Solirubrobacterales</taxon>
        <taxon>Baekduiaceae</taxon>
        <taxon>Baekduia</taxon>
    </lineage>
</organism>
<feature type="transmembrane region" description="Helical" evidence="8">
    <location>
        <begin position="205"/>
        <end position="222"/>
    </location>
</feature>
<feature type="transmembrane region" description="Helical" evidence="8">
    <location>
        <begin position="149"/>
        <end position="170"/>
    </location>
</feature>
<feature type="transmembrane region" description="Helical" evidence="8">
    <location>
        <begin position="234"/>
        <end position="264"/>
    </location>
</feature>
<dbReference type="EMBL" id="CP042430">
    <property type="protein sequence ID" value="QEC46250.1"/>
    <property type="molecule type" value="Genomic_DNA"/>
</dbReference>
<evidence type="ECO:0000256" key="5">
    <source>
        <dbReference type="ARBA" id="ARBA00022692"/>
    </source>
</evidence>
<dbReference type="GO" id="GO:0005886">
    <property type="term" value="C:plasma membrane"/>
    <property type="evidence" value="ECO:0007669"/>
    <property type="project" value="UniProtKB-SubCell"/>
</dbReference>
<dbReference type="Proteomes" id="UP000321805">
    <property type="component" value="Chromosome"/>
</dbReference>
<dbReference type="GO" id="GO:0009103">
    <property type="term" value="P:lipopolysaccharide biosynthetic process"/>
    <property type="evidence" value="ECO:0007669"/>
    <property type="project" value="UniProtKB-ARBA"/>
</dbReference>
<keyword evidence="6 8" id="KW-1133">Transmembrane helix</keyword>
<keyword evidence="2" id="KW-1003">Cell membrane</keyword>
<keyword evidence="3" id="KW-0328">Glycosyltransferase</keyword>
<name>A0A5B8TZU3_9ACTN</name>
<dbReference type="OrthoDB" id="5243981at2"/>
<dbReference type="AlphaFoldDB" id="A0A5B8TZU3"/>
<evidence type="ECO:0000313" key="9">
    <source>
        <dbReference type="EMBL" id="QEC46250.1"/>
    </source>
</evidence>
<dbReference type="InterPro" id="IPR050297">
    <property type="entry name" value="LipidA_mod_glycosyltrf_83"/>
</dbReference>
<evidence type="ECO:0000256" key="6">
    <source>
        <dbReference type="ARBA" id="ARBA00022989"/>
    </source>
</evidence>
<keyword evidence="4" id="KW-0808">Transferase</keyword>
<dbReference type="GO" id="GO:0016763">
    <property type="term" value="F:pentosyltransferase activity"/>
    <property type="evidence" value="ECO:0007669"/>
    <property type="project" value="TreeGrafter"/>
</dbReference>
<comment type="subcellular location">
    <subcellularLocation>
        <location evidence="1">Cell membrane</location>
        <topology evidence="1">Multi-pass membrane protein</topology>
    </subcellularLocation>
</comment>
<gene>
    <name evidence="9" type="ORF">FSW04_00780</name>
</gene>
<evidence type="ECO:0000313" key="10">
    <source>
        <dbReference type="Proteomes" id="UP000321805"/>
    </source>
</evidence>
<evidence type="ECO:0000256" key="3">
    <source>
        <dbReference type="ARBA" id="ARBA00022676"/>
    </source>
</evidence>
<evidence type="ECO:0000256" key="1">
    <source>
        <dbReference type="ARBA" id="ARBA00004651"/>
    </source>
</evidence>
<evidence type="ECO:0000256" key="8">
    <source>
        <dbReference type="SAM" id="Phobius"/>
    </source>
</evidence>
<evidence type="ECO:0000256" key="2">
    <source>
        <dbReference type="ARBA" id="ARBA00022475"/>
    </source>
</evidence>
<proteinExistence type="predicted"/>
<dbReference type="PANTHER" id="PTHR33908">
    <property type="entry name" value="MANNOSYLTRANSFERASE YKCB-RELATED"/>
    <property type="match status" value="1"/>
</dbReference>
<accession>A0A5B8TZU3</accession>
<reference evidence="9 10" key="1">
    <citation type="journal article" date="2018" name="J. Microbiol.">
        <title>Baekduia soli gen. nov., sp. nov., a novel bacterium isolated from the soil of Baekdu Mountain and proposal of a novel family name, Baekduiaceae fam. nov.</title>
        <authorList>
            <person name="An D.S."/>
            <person name="Siddiqi M.Z."/>
            <person name="Kim K.H."/>
            <person name="Yu H.S."/>
            <person name="Im W.T."/>
        </authorList>
    </citation>
    <scope>NUCLEOTIDE SEQUENCE [LARGE SCALE GENOMIC DNA]</scope>
    <source>
        <strain evidence="9 10">BR7-21</strain>
    </source>
</reference>
<feature type="transmembrane region" description="Helical" evidence="8">
    <location>
        <begin position="404"/>
        <end position="427"/>
    </location>
</feature>
<evidence type="ECO:0000256" key="4">
    <source>
        <dbReference type="ARBA" id="ARBA00022679"/>
    </source>
</evidence>
<keyword evidence="7 8" id="KW-0472">Membrane</keyword>
<dbReference type="RefSeq" id="WP_146915250.1">
    <property type="nucleotide sequence ID" value="NZ_CP042430.1"/>
</dbReference>
<feature type="transmembrane region" description="Helical" evidence="8">
    <location>
        <begin position="439"/>
        <end position="458"/>
    </location>
</feature>
<keyword evidence="10" id="KW-1185">Reference proteome</keyword>
<feature type="transmembrane region" description="Helical" evidence="8">
    <location>
        <begin position="182"/>
        <end position="199"/>
    </location>
</feature>
<dbReference type="PANTHER" id="PTHR33908:SF11">
    <property type="entry name" value="MEMBRANE PROTEIN"/>
    <property type="match status" value="1"/>
</dbReference>